<accession>A0A1X0CYJ1</accession>
<dbReference type="AlphaFoldDB" id="A0A1X0CYJ1"/>
<dbReference type="PRINTS" id="PR00455">
    <property type="entry name" value="HTHTETR"/>
</dbReference>
<evidence type="ECO:0000259" key="3">
    <source>
        <dbReference type="PROSITE" id="PS50977"/>
    </source>
</evidence>
<organism evidence="4 5">
    <name type="scientific">Mycolicibacterium elephantis</name>
    <dbReference type="NCBI Taxonomy" id="81858"/>
    <lineage>
        <taxon>Bacteria</taxon>
        <taxon>Bacillati</taxon>
        <taxon>Actinomycetota</taxon>
        <taxon>Actinomycetes</taxon>
        <taxon>Mycobacteriales</taxon>
        <taxon>Mycobacteriaceae</taxon>
        <taxon>Mycolicibacterium</taxon>
    </lineage>
</organism>
<name>A0A1X0CYJ1_9MYCO</name>
<gene>
    <name evidence="4" type="ORF">BST23_15810</name>
</gene>
<dbReference type="PANTHER" id="PTHR30055:SF146">
    <property type="entry name" value="HTH-TYPE TRANSCRIPTIONAL DUAL REGULATOR CECR"/>
    <property type="match status" value="1"/>
</dbReference>
<dbReference type="PROSITE" id="PS50977">
    <property type="entry name" value="HTH_TETR_2"/>
    <property type="match status" value="1"/>
</dbReference>
<dbReference type="Gene3D" id="1.10.357.10">
    <property type="entry name" value="Tetracycline Repressor, domain 2"/>
    <property type="match status" value="1"/>
</dbReference>
<keyword evidence="1 2" id="KW-0238">DNA-binding</keyword>
<evidence type="ECO:0000313" key="4">
    <source>
        <dbReference type="EMBL" id="ORA64992.1"/>
    </source>
</evidence>
<dbReference type="Pfam" id="PF00440">
    <property type="entry name" value="TetR_N"/>
    <property type="match status" value="1"/>
</dbReference>
<dbReference type="InterPro" id="IPR009057">
    <property type="entry name" value="Homeodomain-like_sf"/>
</dbReference>
<reference evidence="4 5" key="1">
    <citation type="submission" date="2017-02" db="EMBL/GenBank/DDBJ databases">
        <title>The new phylogeny of genus Mycobacterium.</title>
        <authorList>
            <person name="Tortoli E."/>
            <person name="Trovato A."/>
            <person name="Cirillo D.M."/>
        </authorList>
    </citation>
    <scope>NUCLEOTIDE SEQUENCE [LARGE SCALE GENOMIC DNA]</scope>
    <source>
        <strain evidence="4 5">FI-09383</strain>
    </source>
</reference>
<dbReference type="EMBL" id="MVHP01000017">
    <property type="protein sequence ID" value="ORA64992.1"/>
    <property type="molecule type" value="Genomic_DNA"/>
</dbReference>
<dbReference type="InterPro" id="IPR050109">
    <property type="entry name" value="HTH-type_TetR-like_transc_reg"/>
</dbReference>
<dbReference type="GO" id="GO:0000976">
    <property type="term" value="F:transcription cis-regulatory region binding"/>
    <property type="evidence" value="ECO:0007669"/>
    <property type="project" value="TreeGrafter"/>
</dbReference>
<dbReference type="STRING" id="81858.BST23_15810"/>
<feature type="DNA-binding region" description="H-T-H motif" evidence="2">
    <location>
        <begin position="38"/>
        <end position="57"/>
    </location>
</feature>
<dbReference type="Gene3D" id="1.10.10.60">
    <property type="entry name" value="Homeodomain-like"/>
    <property type="match status" value="1"/>
</dbReference>
<proteinExistence type="predicted"/>
<dbReference type="PANTHER" id="PTHR30055">
    <property type="entry name" value="HTH-TYPE TRANSCRIPTIONAL REGULATOR RUTR"/>
    <property type="match status" value="1"/>
</dbReference>
<feature type="domain" description="HTH tetR-type" evidence="3">
    <location>
        <begin position="15"/>
        <end position="75"/>
    </location>
</feature>
<protein>
    <submittedName>
        <fullName evidence="4">TetR family transcriptional regulator</fullName>
    </submittedName>
</protein>
<dbReference type="Proteomes" id="UP000192772">
    <property type="component" value="Unassembled WGS sequence"/>
</dbReference>
<dbReference type="InterPro" id="IPR001647">
    <property type="entry name" value="HTH_TetR"/>
</dbReference>
<evidence type="ECO:0000313" key="5">
    <source>
        <dbReference type="Proteomes" id="UP000192772"/>
    </source>
</evidence>
<evidence type="ECO:0000256" key="1">
    <source>
        <dbReference type="ARBA" id="ARBA00023125"/>
    </source>
</evidence>
<sequence length="212" mass="23048">MPTRPADRPGQARTRLARAAVIDAARTLFVDRGYGATTIEAISAAADVPQATVYRLFSSKRGILKAILDVSIAGDDQPVALPERPQVQTAVADSDPKTQVAGFVAVAADVNARTAPIYEILVSAASSDSEVAALLDDLNRQRRAGQGQLAHALERVGALRPDLRQRDAGDIIYTLMSPDVYRLLVVERGWSPRRYERWLTETLGDCVLDRAR</sequence>
<dbReference type="RefSeq" id="WP_207567867.1">
    <property type="nucleotide sequence ID" value="NZ_MVHP01000017.1"/>
</dbReference>
<evidence type="ECO:0000256" key="2">
    <source>
        <dbReference type="PROSITE-ProRule" id="PRU00335"/>
    </source>
</evidence>
<comment type="caution">
    <text evidence="4">The sequence shown here is derived from an EMBL/GenBank/DDBJ whole genome shotgun (WGS) entry which is preliminary data.</text>
</comment>
<dbReference type="SUPFAM" id="SSF46689">
    <property type="entry name" value="Homeodomain-like"/>
    <property type="match status" value="1"/>
</dbReference>
<dbReference type="GO" id="GO:0003700">
    <property type="term" value="F:DNA-binding transcription factor activity"/>
    <property type="evidence" value="ECO:0007669"/>
    <property type="project" value="TreeGrafter"/>
</dbReference>